<evidence type="ECO:0000256" key="4">
    <source>
        <dbReference type="ARBA" id="ARBA00023002"/>
    </source>
</evidence>
<name>A0A098S8M1_9BACT</name>
<dbReference type="PANTHER" id="PTHR43128">
    <property type="entry name" value="L-2-HYDROXYCARBOXYLATE DEHYDROGENASE (NAD(P)(+))"/>
    <property type="match status" value="1"/>
</dbReference>
<dbReference type="RefSeq" id="WP_044220150.1">
    <property type="nucleotide sequence ID" value="NZ_JBKAGJ010000065.1"/>
</dbReference>
<evidence type="ECO:0000313" key="12">
    <source>
        <dbReference type="EMBL" id="KGE88013.1"/>
    </source>
</evidence>
<evidence type="ECO:0000259" key="11">
    <source>
        <dbReference type="Pfam" id="PF02866"/>
    </source>
</evidence>
<feature type="active site" description="Proton acceptor" evidence="7 8">
    <location>
        <position position="179"/>
    </location>
</feature>
<dbReference type="Proteomes" id="UP000029736">
    <property type="component" value="Unassembled WGS sequence"/>
</dbReference>
<dbReference type="NCBIfam" id="TIGR01771">
    <property type="entry name" value="L-LDH-NAD"/>
    <property type="match status" value="1"/>
</dbReference>
<dbReference type="GO" id="GO:0006089">
    <property type="term" value="P:lactate metabolic process"/>
    <property type="evidence" value="ECO:0007669"/>
    <property type="project" value="TreeGrafter"/>
</dbReference>
<keyword evidence="13" id="KW-1185">Reference proteome</keyword>
<evidence type="ECO:0000256" key="3">
    <source>
        <dbReference type="ARBA" id="ARBA00012967"/>
    </source>
</evidence>
<comment type="subunit">
    <text evidence="7">Homotetramer.</text>
</comment>
<keyword evidence="4 7" id="KW-0560">Oxidoreductase</keyword>
<comment type="caution">
    <text evidence="7">Lacks conserved residue(s) required for the propagation of feature annotation.</text>
</comment>
<evidence type="ECO:0000256" key="8">
    <source>
        <dbReference type="PIRSR" id="PIRSR000102-1"/>
    </source>
</evidence>
<dbReference type="PANTHER" id="PTHR43128:SF16">
    <property type="entry name" value="L-LACTATE DEHYDROGENASE"/>
    <property type="match status" value="1"/>
</dbReference>
<keyword evidence="7" id="KW-0597">Phosphoprotein</keyword>
<dbReference type="PROSITE" id="PS00064">
    <property type="entry name" value="L_LDH"/>
    <property type="match status" value="1"/>
</dbReference>
<dbReference type="PIRSF" id="PIRSF000102">
    <property type="entry name" value="Lac_mal_DH"/>
    <property type="match status" value="1"/>
</dbReference>
<dbReference type="SUPFAM" id="SSF51735">
    <property type="entry name" value="NAD(P)-binding Rossmann-fold domains"/>
    <property type="match status" value="1"/>
</dbReference>
<comment type="similarity">
    <text evidence="2 7">Belongs to the LDH/MDH superfamily. LDH family.</text>
</comment>
<feature type="binding site" evidence="7">
    <location>
        <position position="147"/>
    </location>
    <ligand>
        <name>NAD(+)</name>
        <dbReference type="ChEBI" id="CHEBI:57540"/>
    </ligand>
</feature>
<feature type="binding site" evidence="7">
    <location>
        <position position="86"/>
    </location>
    <ligand>
        <name>substrate</name>
    </ligand>
</feature>
<dbReference type="EMBL" id="JPOS01000026">
    <property type="protein sequence ID" value="KGE88013.1"/>
    <property type="molecule type" value="Genomic_DNA"/>
</dbReference>
<dbReference type="STRING" id="1524460.IX84_11475"/>
<evidence type="ECO:0000256" key="2">
    <source>
        <dbReference type="ARBA" id="ARBA00006054"/>
    </source>
</evidence>
<reference evidence="12 13" key="1">
    <citation type="journal article" date="2014" name="Int. J. Syst. Evol. Microbiol.">
        <title>Phaeodactylibacter xiamenensis gen. nov., sp. nov., a member of the family Saprospiraceae isolated from the marine alga Phaeodactylum tricornutum.</title>
        <authorList>
            <person name="Chen Z.Jr."/>
            <person name="Lei X."/>
            <person name="Lai Q."/>
            <person name="Li Y."/>
            <person name="Zhang B."/>
            <person name="Zhang J."/>
            <person name="Zhang H."/>
            <person name="Yang L."/>
            <person name="Zheng W."/>
            <person name="Tian Y."/>
            <person name="Yu Z."/>
            <person name="Xu H.Jr."/>
            <person name="Zheng T."/>
        </authorList>
    </citation>
    <scope>NUCLEOTIDE SEQUENCE [LARGE SCALE GENOMIC DNA]</scope>
    <source>
        <strain evidence="12 13">KD52</strain>
    </source>
</reference>
<feature type="domain" description="Lactate/malate dehydrogenase N-terminal" evidence="10">
    <location>
        <begin position="9"/>
        <end position="146"/>
    </location>
</feature>
<comment type="caution">
    <text evidence="12">The sequence shown here is derived from an EMBL/GenBank/DDBJ whole genome shotgun (WGS) entry which is preliminary data.</text>
</comment>
<evidence type="ECO:0000259" key="10">
    <source>
        <dbReference type="Pfam" id="PF00056"/>
    </source>
</evidence>
<feature type="binding site" evidence="7">
    <location>
        <position position="92"/>
    </location>
    <ligand>
        <name>substrate</name>
    </ligand>
</feature>
<comment type="subcellular location">
    <subcellularLocation>
        <location evidence="7">Cytoplasm</location>
    </subcellularLocation>
</comment>
<feature type="modified residue" description="Phosphotyrosine" evidence="7">
    <location>
        <position position="226"/>
    </location>
</feature>
<evidence type="ECO:0000256" key="9">
    <source>
        <dbReference type="PIRSR" id="PIRSR000102-3"/>
    </source>
</evidence>
<feature type="binding site" evidence="7 9">
    <location>
        <begin position="122"/>
        <end position="124"/>
    </location>
    <ligand>
        <name>NAD(+)</name>
        <dbReference type="ChEBI" id="CHEBI:57540"/>
    </ligand>
</feature>
<dbReference type="CDD" id="cd05292">
    <property type="entry name" value="LDH_2"/>
    <property type="match status" value="1"/>
</dbReference>
<feature type="binding site" evidence="7 9">
    <location>
        <position position="39"/>
    </location>
    <ligand>
        <name>NAD(+)</name>
        <dbReference type="ChEBI" id="CHEBI:57540"/>
    </ligand>
</feature>
<feature type="binding site" evidence="7">
    <location>
        <position position="235"/>
    </location>
    <ligand>
        <name>substrate</name>
    </ligand>
</feature>
<feature type="binding site" evidence="7">
    <location>
        <position position="157"/>
    </location>
    <ligand>
        <name>beta-D-fructose 1,6-bisphosphate</name>
        <dbReference type="ChEBI" id="CHEBI:32966"/>
        <note>allosteric activator</note>
    </ligand>
</feature>
<dbReference type="NCBIfam" id="NF004863">
    <property type="entry name" value="PRK06223.1"/>
    <property type="match status" value="1"/>
</dbReference>
<comment type="catalytic activity">
    <reaction evidence="6 7">
        <text>(S)-lactate + NAD(+) = pyruvate + NADH + H(+)</text>
        <dbReference type="Rhea" id="RHEA:23444"/>
        <dbReference type="ChEBI" id="CHEBI:15361"/>
        <dbReference type="ChEBI" id="CHEBI:15378"/>
        <dbReference type="ChEBI" id="CHEBI:16651"/>
        <dbReference type="ChEBI" id="CHEBI:57540"/>
        <dbReference type="ChEBI" id="CHEBI:57945"/>
        <dbReference type="EC" id="1.1.1.27"/>
    </reaction>
</comment>
<dbReference type="EC" id="1.1.1.27" evidence="3 7"/>
<dbReference type="InterPro" id="IPR018177">
    <property type="entry name" value="L-lactate_DH_AS"/>
</dbReference>
<keyword evidence="5 7" id="KW-0520">NAD</keyword>
<gene>
    <name evidence="7" type="primary">ldh</name>
    <name evidence="12" type="ORF">IX84_11475</name>
</gene>
<dbReference type="GO" id="GO:0006096">
    <property type="term" value="P:glycolytic process"/>
    <property type="evidence" value="ECO:0007669"/>
    <property type="project" value="UniProtKB-UniRule"/>
</dbReference>
<dbReference type="Pfam" id="PF00056">
    <property type="entry name" value="Ldh_1_N"/>
    <property type="match status" value="1"/>
</dbReference>
<evidence type="ECO:0000256" key="7">
    <source>
        <dbReference type="HAMAP-Rule" id="MF_00488"/>
    </source>
</evidence>
<dbReference type="GO" id="GO:0004459">
    <property type="term" value="F:L-lactate dehydrogenase (NAD+) activity"/>
    <property type="evidence" value="ECO:0007669"/>
    <property type="project" value="UniProtKB-UniRule"/>
</dbReference>
<dbReference type="Gene3D" id="3.40.50.720">
    <property type="entry name" value="NAD(P)-binding Rossmann-like Domain"/>
    <property type="match status" value="1"/>
</dbReference>
<feature type="binding site" evidence="7">
    <location>
        <begin position="124"/>
        <end position="127"/>
    </location>
    <ligand>
        <name>substrate</name>
    </ligand>
</feature>
<comment type="pathway">
    <text evidence="1 7">Fermentation; pyruvate fermentation to lactate; (S)-lactate from pyruvate: step 1/1.</text>
</comment>
<dbReference type="InterPro" id="IPR036291">
    <property type="entry name" value="NAD(P)-bd_dom_sf"/>
</dbReference>
<dbReference type="InterPro" id="IPR011304">
    <property type="entry name" value="L-lactate_DH"/>
</dbReference>
<evidence type="ECO:0000256" key="1">
    <source>
        <dbReference type="ARBA" id="ARBA00004843"/>
    </source>
</evidence>
<dbReference type="SUPFAM" id="SSF56327">
    <property type="entry name" value="LDH C-terminal domain-like"/>
    <property type="match status" value="1"/>
</dbReference>
<dbReference type="UniPathway" id="UPA00554">
    <property type="reaction ID" value="UER00611"/>
</dbReference>
<keyword evidence="7" id="KW-0021">Allosteric enzyme</keyword>
<dbReference type="PRINTS" id="PR00086">
    <property type="entry name" value="LLDHDRGNASE"/>
</dbReference>
<feature type="binding site" evidence="7">
    <location>
        <position position="172"/>
    </location>
    <ligand>
        <name>beta-D-fructose 1,6-bisphosphate</name>
        <dbReference type="ChEBI" id="CHEBI:32966"/>
        <note>allosteric activator</note>
    </ligand>
</feature>
<dbReference type="OrthoDB" id="9802969at2"/>
<dbReference type="HAMAP" id="MF_00488">
    <property type="entry name" value="Lactate_dehydrog"/>
    <property type="match status" value="1"/>
</dbReference>
<keyword evidence="7" id="KW-0963">Cytoplasm</keyword>
<proteinExistence type="inferred from homology"/>
<dbReference type="InterPro" id="IPR015955">
    <property type="entry name" value="Lactate_DH/Glyco_Ohase_4_C"/>
</dbReference>
<accession>A0A098S8M1</accession>
<comment type="function">
    <text evidence="7">Catalyzes the conversion of lactate to pyruvate.</text>
</comment>
<dbReference type="Pfam" id="PF02866">
    <property type="entry name" value="Ldh_1_C"/>
    <property type="match status" value="1"/>
</dbReference>
<dbReference type="InterPro" id="IPR022383">
    <property type="entry name" value="Lactate/malate_DH_C"/>
</dbReference>
<organism evidence="12 13">
    <name type="scientific">Phaeodactylibacter xiamenensis</name>
    <dbReference type="NCBI Taxonomy" id="1524460"/>
    <lineage>
        <taxon>Bacteria</taxon>
        <taxon>Pseudomonadati</taxon>
        <taxon>Bacteroidota</taxon>
        <taxon>Saprospiria</taxon>
        <taxon>Saprospirales</taxon>
        <taxon>Haliscomenobacteraceae</taxon>
        <taxon>Phaeodactylibacter</taxon>
    </lineage>
</organism>
<comment type="activity regulation">
    <text evidence="7">Allosterically activated by fructose 1,6-bisphosphate (FBP).</text>
</comment>
<dbReference type="NCBIfam" id="NF000824">
    <property type="entry name" value="PRK00066.1"/>
    <property type="match status" value="1"/>
</dbReference>
<evidence type="ECO:0000313" key="13">
    <source>
        <dbReference type="Proteomes" id="UP000029736"/>
    </source>
</evidence>
<feature type="binding site" evidence="7">
    <location>
        <position position="18"/>
    </location>
    <ligand>
        <name>NAD(+)</name>
        <dbReference type="ChEBI" id="CHEBI:57540"/>
    </ligand>
</feature>
<protein>
    <recommendedName>
        <fullName evidence="3 7">L-lactate dehydrogenase</fullName>
        <shortName evidence="7">L-LDH</shortName>
        <ecNumber evidence="3 7">1.1.1.27</ecNumber>
    </recommendedName>
</protein>
<feature type="binding site" evidence="9">
    <location>
        <begin position="14"/>
        <end position="19"/>
    </location>
    <ligand>
        <name>NAD(+)</name>
        <dbReference type="ChEBI" id="CHEBI:57540"/>
    </ligand>
</feature>
<dbReference type="GO" id="GO:0005737">
    <property type="term" value="C:cytoplasm"/>
    <property type="evidence" value="ECO:0007669"/>
    <property type="project" value="UniProtKB-SubCell"/>
</dbReference>
<feature type="binding site" evidence="7">
    <location>
        <begin position="152"/>
        <end position="155"/>
    </location>
    <ligand>
        <name>substrate</name>
    </ligand>
</feature>
<dbReference type="InterPro" id="IPR001557">
    <property type="entry name" value="L-lactate/malate_DH"/>
</dbReference>
<dbReference type="Gene3D" id="3.90.110.10">
    <property type="entry name" value="Lactate dehydrogenase/glycoside hydrolase, family 4, C-terminal"/>
    <property type="match status" value="1"/>
</dbReference>
<feature type="domain" description="Lactate/malate dehydrogenase C-terminal" evidence="11">
    <location>
        <begin position="149"/>
        <end position="314"/>
    </location>
</feature>
<dbReference type="AlphaFoldDB" id="A0A098S8M1"/>
<evidence type="ECO:0000256" key="5">
    <source>
        <dbReference type="ARBA" id="ARBA00023027"/>
    </source>
</evidence>
<feature type="binding site" evidence="9">
    <location>
        <position position="99"/>
    </location>
    <ligand>
        <name>NAD(+)</name>
        <dbReference type="ChEBI" id="CHEBI:57540"/>
    </ligand>
</feature>
<evidence type="ECO:0000256" key="6">
    <source>
        <dbReference type="ARBA" id="ARBA00049258"/>
    </source>
</evidence>
<sequence length="317" mass="34198">MPTPSSPRKVVIVGAGAVGATFAYALAQSGAASNISLIDQNQNLAEGQVADLSHGLPFYPSLSIEVGDATDYSDANVIVITAGSAQRSGETRLDLLKRNASIIEGIMDDIIEQQSRAIVVIVTNPVDVLTQVALNHSRWSRSHIFGSGTVLDSARFRYFISQEMGVDVKSVHAYILGEHGDSEFPAWSLTNLGGVSIQQYVQSNGLQEHWPERSRSIFEAVKNSAYHIIDYKGATNFAVGQALVRIVKAILRDSHSILTVSVKLKGEYGLNDICLSVPCLVSKDGIEKVLVANLSKEEQQALHHSASVLKQSMEGLL</sequence>
<dbReference type="InterPro" id="IPR001236">
    <property type="entry name" value="Lactate/malate_DH_N"/>
</dbReference>